<dbReference type="CDD" id="cd00552">
    <property type="entry name" value="RaiA"/>
    <property type="match status" value="1"/>
</dbReference>
<dbReference type="RefSeq" id="WP_226391987.1">
    <property type="nucleotide sequence ID" value="NZ_JADCKB010000004.1"/>
</dbReference>
<dbReference type="EMBL" id="JADCKB010000004">
    <property type="protein sequence ID" value="MBE5039427.1"/>
    <property type="molecule type" value="Genomic_DNA"/>
</dbReference>
<dbReference type="SUPFAM" id="SSF69754">
    <property type="entry name" value="Ribosome binding protein Y (YfiA homologue)"/>
    <property type="match status" value="1"/>
</dbReference>
<dbReference type="FunFam" id="3.30.505.50:FF:000001">
    <property type="entry name" value="Ribosome hibernation promoting factor"/>
    <property type="match status" value="1"/>
</dbReference>
<dbReference type="InterPro" id="IPR036567">
    <property type="entry name" value="RHF-like"/>
</dbReference>
<evidence type="ECO:0000313" key="6">
    <source>
        <dbReference type="Proteomes" id="UP000806542"/>
    </source>
</evidence>
<dbReference type="InterPro" id="IPR032528">
    <property type="entry name" value="Ribosom_S30AE_C"/>
</dbReference>
<dbReference type="InterPro" id="IPR038416">
    <property type="entry name" value="Ribosom_S30AE_C_sf"/>
</dbReference>
<comment type="subcellular location">
    <subcellularLocation>
        <location evidence="3">Cytoplasm</location>
    </subcellularLocation>
</comment>
<dbReference type="PANTHER" id="PTHR33231">
    <property type="entry name" value="30S RIBOSOMAL PROTEIN"/>
    <property type="match status" value="1"/>
</dbReference>
<organism evidence="5 6">
    <name type="scientific">Ructibacterium gallinarum</name>
    <dbReference type="NCBI Taxonomy" id="2779355"/>
    <lineage>
        <taxon>Bacteria</taxon>
        <taxon>Bacillati</taxon>
        <taxon>Bacillota</taxon>
        <taxon>Clostridia</taxon>
        <taxon>Eubacteriales</taxon>
        <taxon>Oscillospiraceae</taxon>
        <taxon>Ructibacterium</taxon>
    </lineage>
</organism>
<comment type="function">
    <text evidence="3">Required for dimerization of active 70S ribosomes into 100S ribosomes in stationary phase; 100S ribosomes are translationally inactive and sometimes present during exponential growth.</text>
</comment>
<dbReference type="Pfam" id="PF02482">
    <property type="entry name" value="Ribosomal_S30AE"/>
    <property type="match status" value="1"/>
</dbReference>
<accession>A0A9D5LYV0</accession>
<dbReference type="GO" id="GO:0022627">
    <property type="term" value="C:cytosolic small ribosomal subunit"/>
    <property type="evidence" value="ECO:0007669"/>
    <property type="project" value="TreeGrafter"/>
</dbReference>
<comment type="caution">
    <text evidence="5">The sequence shown here is derived from an EMBL/GenBank/DDBJ whole genome shotgun (WGS) entry which is preliminary data.</text>
</comment>
<evidence type="ECO:0000259" key="4">
    <source>
        <dbReference type="Pfam" id="PF16321"/>
    </source>
</evidence>
<name>A0A9D5LYV0_9FIRM</name>
<proteinExistence type="inferred from homology"/>
<comment type="subunit">
    <text evidence="3">Interacts with 100S ribosomes.</text>
</comment>
<reference evidence="5" key="1">
    <citation type="submission" date="2020-10" db="EMBL/GenBank/DDBJ databases">
        <title>ChiBAC.</title>
        <authorList>
            <person name="Zenner C."/>
            <person name="Hitch T.C.A."/>
            <person name="Clavel T."/>
        </authorList>
    </citation>
    <scope>NUCLEOTIDE SEQUENCE</scope>
    <source>
        <strain evidence="5">DSM 107454</strain>
    </source>
</reference>
<dbReference type="PANTHER" id="PTHR33231:SF1">
    <property type="entry name" value="30S RIBOSOMAL PROTEIN"/>
    <property type="match status" value="1"/>
</dbReference>
<evidence type="ECO:0000256" key="3">
    <source>
        <dbReference type="HAMAP-Rule" id="MF_00839"/>
    </source>
</evidence>
<gene>
    <name evidence="5" type="primary">raiA</name>
    <name evidence="3" type="synonym">hpf</name>
    <name evidence="5" type="ORF">INF28_02985</name>
</gene>
<protein>
    <recommendedName>
        <fullName evidence="3">Ribosome hibernation promoting factor</fullName>
        <shortName evidence="3">HPF</shortName>
    </recommendedName>
</protein>
<dbReference type="Gene3D" id="3.30.160.100">
    <property type="entry name" value="Ribosome hibernation promotion factor-like"/>
    <property type="match status" value="1"/>
</dbReference>
<dbReference type="Gene3D" id="3.30.505.50">
    <property type="entry name" value="Sigma 54 modulation/S30EA ribosomal protein, C-terminal domain"/>
    <property type="match status" value="1"/>
</dbReference>
<evidence type="ECO:0000256" key="1">
    <source>
        <dbReference type="ARBA" id="ARBA00022490"/>
    </source>
</evidence>
<sequence>MIYKILCKKIELADSSKEKLLGKVQKLNKFFSDDTECRIVVSEQHEQMVVEITFPYKGFLIRAESRDREMLTAVDNCLANIDRQIRKNKTKLAKRLRDSGFENYNIDLGSSSIQPEEEEFKIIKVKRLGAKPMMVEEAILQMNMLGHDFFVFNDPETMATNVVYKRKDGNYALIETDK</sequence>
<evidence type="ECO:0000313" key="5">
    <source>
        <dbReference type="EMBL" id="MBE5039427.1"/>
    </source>
</evidence>
<dbReference type="Pfam" id="PF16321">
    <property type="entry name" value="Ribosom_S30AE_C"/>
    <property type="match status" value="1"/>
</dbReference>
<keyword evidence="2 3" id="KW-0810">Translation regulation</keyword>
<dbReference type="GO" id="GO:0043024">
    <property type="term" value="F:ribosomal small subunit binding"/>
    <property type="evidence" value="ECO:0007669"/>
    <property type="project" value="TreeGrafter"/>
</dbReference>
<dbReference type="HAMAP" id="MF_00839">
    <property type="entry name" value="HPF"/>
    <property type="match status" value="1"/>
</dbReference>
<feature type="domain" description="Sigma 54 modulation/S30EA ribosomal protein C-terminal" evidence="4">
    <location>
        <begin position="117"/>
        <end position="173"/>
    </location>
</feature>
<dbReference type="GO" id="GO:0045900">
    <property type="term" value="P:negative regulation of translational elongation"/>
    <property type="evidence" value="ECO:0007669"/>
    <property type="project" value="TreeGrafter"/>
</dbReference>
<keyword evidence="6" id="KW-1185">Reference proteome</keyword>
<dbReference type="Proteomes" id="UP000806542">
    <property type="component" value="Unassembled WGS sequence"/>
</dbReference>
<comment type="similarity">
    <text evidence="3">Belongs to the HPF/YfiA ribosome-associated protein family. Long HPF subfamily.</text>
</comment>
<keyword evidence="1 3" id="KW-0963">Cytoplasm</keyword>
<dbReference type="InterPro" id="IPR003489">
    <property type="entry name" value="RHF/RaiA"/>
</dbReference>
<dbReference type="InterPro" id="IPR034694">
    <property type="entry name" value="HPF_long/plastid"/>
</dbReference>
<dbReference type="AlphaFoldDB" id="A0A9D5LYV0"/>
<dbReference type="NCBIfam" id="TIGR00741">
    <property type="entry name" value="yfiA"/>
    <property type="match status" value="1"/>
</dbReference>
<evidence type="ECO:0000256" key="2">
    <source>
        <dbReference type="ARBA" id="ARBA00022845"/>
    </source>
</evidence>
<dbReference type="InterPro" id="IPR050574">
    <property type="entry name" value="HPF/YfiA_ribosome-assoc"/>
</dbReference>